<accession>U4VKE7</accession>
<sequence length="126" mass="14391">MTGRFGLEKYRTGSGSTPFGEKDAGRSPIDYEATINEELPLAPFGEKQKGIRNLLQNGIHFEDAQTLDELSQRFRTDRTLRKMNENVSFVQLGIPTKETPEYLGGLRNLRKSFKGQERGIWTREIL</sequence>
<evidence type="ECO:0000313" key="2">
    <source>
        <dbReference type="EMBL" id="ERM03286.1"/>
    </source>
</evidence>
<gene>
    <name evidence="2" type="ORF">Q644_12000</name>
</gene>
<comment type="caution">
    <text evidence="2">The sequence shown here is derived from an EMBL/GenBank/DDBJ whole genome shotgun (WGS) entry which is preliminary data.</text>
</comment>
<proteinExistence type="predicted"/>
<evidence type="ECO:0000313" key="3">
    <source>
        <dbReference type="Proteomes" id="UP000016842"/>
    </source>
</evidence>
<evidence type="ECO:0000256" key="1">
    <source>
        <dbReference type="SAM" id="MobiDB-lite"/>
    </source>
</evidence>
<dbReference type="Proteomes" id="UP000016842">
    <property type="component" value="Unassembled WGS sequence"/>
</dbReference>
<dbReference type="EMBL" id="ASXJ01000024">
    <property type="protein sequence ID" value="ERM03286.1"/>
    <property type="molecule type" value="Genomic_DNA"/>
</dbReference>
<feature type="region of interest" description="Disordered" evidence="1">
    <location>
        <begin position="1"/>
        <end position="27"/>
    </location>
</feature>
<protein>
    <submittedName>
        <fullName evidence="2">Uncharacterized protein</fullName>
    </submittedName>
</protein>
<dbReference type="AlphaFoldDB" id="U4VKE7"/>
<organism evidence="2 3">
    <name type="scientific">Brucella intermedia 229E</name>
    <dbReference type="NCBI Taxonomy" id="1337887"/>
    <lineage>
        <taxon>Bacteria</taxon>
        <taxon>Pseudomonadati</taxon>
        <taxon>Pseudomonadota</taxon>
        <taxon>Alphaproteobacteria</taxon>
        <taxon>Hyphomicrobiales</taxon>
        <taxon>Brucellaceae</taxon>
        <taxon>Brucella/Ochrobactrum group</taxon>
        <taxon>Brucella</taxon>
    </lineage>
</organism>
<name>U4VKE7_9HYPH</name>
<reference evidence="2 3" key="1">
    <citation type="journal article" date="2014" name="FEMS Microbiol. Lett.">
        <title>Genome sequencing analysis reveals virulence-related gene content of Ochrobactrum intermedium strain 229E, a urease-positive strain isolated from the human gastric niche.</title>
        <authorList>
            <person name="Kulkarni G.J."/>
            <person name="Shetty S."/>
            <person name="Dharne M.S."/>
            <person name="Shouche Y.S."/>
        </authorList>
    </citation>
    <scope>NUCLEOTIDE SEQUENCE [LARGE SCALE GENOMIC DNA]</scope>
    <source>
        <strain evidence="2 3">229E</strain>
    </source>
</reference>
<feature type="compositionally biased region" description="Basic and acidic residues" evidence="1">
    <location>
        <begin position="1"/>
        <end position="11"/>
    </location>
</feature>